<dbReference type="eggNOG" id="COG1216">
    <property type="taxonomic scope" value="Bacteria"/>
</dbReference>
<dbReference type="Pfam" id="PF00535">
    <property type="entry name" value="Glycos_transf_2"/>
    <property type="match status" value="1"/>
</dbReference>
<gene>
    <name evidence="2" type="ORF">PORUE0001_1454</name>
</gene>
<dbReference type="CDD" id="cd04186">
    <property type="entry name" value="GT_2_like_c"/>
    <property type="match status" value="1"/>
</dbReference>
<dbReference type="OrthoDB" id="9771846at2"/>
<sequence>MLTTGSIVLYKSNASFVEQIIEDFFRTPSQPRVETDKRLYLIDNSPTDEMCYLAELPVGKGRIYYEHQPSNLGFGKAHNIAIRLAHSEGARYHVIINPDVRFDETVLDTLTAYMEEHEEVGLVSPFVYYPDGRPQQLCKLLPRPCDVLLRRFSFSQWVRDKVNKRYEMHWLDYSKPVEVPYLSGCFMFTRMETLERVGGFDERFFMYVEDIDLSRRIGQVSKTICHPEAKITHVHSRGSYHDAKLLWHHISSMVKYFNKWGWWCDAERKEVNARYIPKEAKL</sequence>
<dbReference type="InterPro" id="IPR001173">
    <property type="entry name" value="Glyco_trans_2-like"/>
</dbReference>
<dbReference type="EC" id="2.4.-.-" evidence="2"/>
<proteinExistence type="predicted"/>
<comment type="caution">
    <text evidence="2">The sequence shown here is derived from an EMBL/GenBank/DDBJ whole genome shotgun (WGS) entry which is preliminary data.</text>
</comment>
<keyword evidence="2" id="KW-0808">Transferase</keyword>
<reference evidence="2 3" key="1">
    <citation type="submission" date="2009-04" db="EMBL/GenBank/DDBJ databases">
        <authorList>
            <person name="Sebastian Y."/>
            <person name="Madupu R."/>
            <person name="Durkin A.S."/>
            <person name="Torralba M."/>
            <person name="Methe B."/>
            <person name="Sutton G.G."/>
            <person name="Strausberg R.L."/>
            <person name="Nelson K.E."/>
        </authorList>
    </citation>
    <scope>NUCLEOTIDE SEQUENCE [LARGE SCALE GENOMIC DNA]</scope>
    <source>
        <strain evidence="2 3">60-3</strain>
    </source>
</reference>
<dbReference type="Gene3D" id="3.90.550.10">
    <property type="entry name" value="Spore Coat Polysaccharide Biosynthesis Protein SpsA, Chain A"/>
    <property type="match status" value="1"/>
</dbReference>
<dbReference type="Proteomes" id="UP000003303">
    <property type="component" value="Unassembled WGS sequence"/>
</dbReference>
<dbReference type="InterPro" id="IPR029044">
    <property type="entry name" value="Nucleotide-diphossugar_trans"/>
</dbReference>
<keyword evidence="3" id="KW-1185">Reference proteome</keyword>
<keyword evidence="2" id="KW-0328">Glycosyltransferase</keyword>
<dbReference type="AlphaFoldDB" id="C2M967"/>
<dbReference type="STRING" id="596327.PORUE0001_1454"/>
<dbReference type="PANTHER" id="PTHR43179">
    <property type="entry name" value="RHAMNOSYLTRANSFERASE WBBL"/>
    <property type="match status" value="1"/>
</dbReference>
<evidence type="ECO:0000313" key="3">
    <source>
        <dbReference type="Proteomes" id="UP000003303"/>
    </source>
</evidence>
<name>C2M967_9PORP</name>
<dbReference type="PANTHER" id="PTHR43179:SF10">
    <property type="entry name" value="GLYCOSYL TRANSFERASE"/>
    <property type="match status" value="1"/>
</dbReference>
<accession>C2M967</accession>
<evidence type="ECO:0000259" key="1">
    <source>
        <dbReference type="Pfam" id="PF00535"/>
    </source>
</evidence>
<dbReference type="EMBL" id="ACLR01000013">
    <property type="protein sequence ID" value="EEK17731.1"/>
    <property type="molecule type" value="Genomic_DNA"/>
</dbReference>
<evidence type="ECO:0000313" key="2">
    <source>
        <dbReference type="EMBL" id="EEK17731.1"/>
    </source>
</evidence>
<dbReference type="GO" id="GO:0016757">
    <property type="term" value="F:glycosyltransferase activity"/>
    <property type="evidence" value="ECO:0007669"/>
    <property type="project" value="UniProtKB-KW"/>
</dbReference>
<protein>
    <submittedName>
        <fullName evidence="2">Glycosyltransferase, group 2 family protein</fullName>
        <ecNumber evidence="2">2.4.-.-</ecNumber>
    </submittedName>
</protein>
<feature type="domain" description="Glycosyltransferase 2-like" evidence="1">
    <location>
        <begin position="34"/>
        <end position="173"/>
    </location>
</feature>
<organism evidence="2 3">
    <name type="scientific">Porphyromonas uenonis 60-3</name>
    <dbReference type="NCBI Taxonomy" id="596327"/>
    <lineage>
        <taxon>Bacteria</taxon>
        <taxon>Pseudomonadati</taxon>
        <taxon>Bacteroidota</taxon>
        <taxon>Bacteroidia</taxon>
        <taxon>Bacteroidales</taxon>
        <taxon>Porphyromonadaceae</taxon>
        <taxon>Porphyromonas</taxon>
    </lineage>
</organism>
<dbReference type="SUPFAM" id="SSF53448">
    <property type="entry name" value="Nucleotide-diphospho-sugar transferases"/>
    <property type="match status" value="1"/>
</dbReference>